<dbReference type="Proteomes" id="UP001606099">
    <property type="component" value="Unassembled WGS sequence"/>
</dbReference>
<gene>
    <name evidence="7" type="ORF">ACG0Z6_12165</name>
</gene>
<dbReference type="Pfam" id="PF12729">
    <property type="entry name" value="4HB_MCP_1"/>
    <property type="match status" value="1"/>
</dbReference>
<evidence type="ECO:0000259" key="6">
    <source>
        <dbReference type="PROSITE" id="PS50885"/>
    </source>
</evidence>
<keyword evidence="1" id="KW-0488">Methylation</keyword>
<keyword evidence="4" id="KW-0812">Transmembrane</keyword>
<keyword evidence="4" id="KW-1133">Transmembrane helix</keyword>
<dbReference type="PRINTS" id="PR00260">
    <property type="entry name" value="CHEMTRNSDUCR"/>
</dbReference>
<dbReference type="SUPFAM" id="SSF58104">
    <property type="entry name" value="Methyl-accepting chemotaxis protein (MCP) signaling domain"/>
    <property type="match status" value="1"/>
</dbReference>
<keyword evidence="8" id="KW-1185">Reference proteome</keyword>
<feature type="transmembrane region" description="Helical" evidence="4">
    <location>
        <begin position="12"/>
        <end position="32"/>
    </location>
</feature>
<protein>
    <submittedName>
        <fullName evidence="7">Methyl-accepting chemotaxis protein</fullName>
    </submittedName>
</protein>
<evidence type="ECO:0000259" key="5">
    <source>
        <dbReference type="PROSITE" id="PS50111"/>
    </source>
</evidence>
<evidence type="ECO:0000313" key="8">
    <source>
        <dbReference type="Proteomes" id="UP001606099"/>
    </source>
</evidence>
<dbReference type="CDD" id="cd11386">
    <property type="entry name" value="MCP_signal"/>
    <property type="match status" value="1"/>
</dbReference>
<feature type="domain" description="Methyl-accepting transducer" evidence="5">
    <location>
        <begin position="270"/>
        <end position="499"/>
    </location>
</feature>
<proteinExistence type="inferred from homology"/>
<dbReference type="RefSeq" id="WP_394461752.1">
    <property type="nucleotide sequence ID" value="NZ_JBIGHZ010000004.1"/>
</dbReference>
<feature type="domain" description="HAMP" evidence="6">
    <location>
        <begin position="213"/>
        <end position="265"/>
    </location>
</feature>
<dbReference type="InterPro" id="IPR004089">
    <property type="entry name" value="MCPsignal_dom"/>
</dbReference>
<comment type="caution">
    <text evidence="7">The sequence shown here is derived from an EMBL/GenBank/DDBJ whole genome shotgun (WGS) entry which is preliminary data.</text>
</comment>
<sequence length="516" mass="54787">MGLLSRLRIAQRLALSYGLLILLIICIGAYGAHNANQLSSDLRHTADTSLVKIHMTNELEAQVHVVAAAARDLLLLDEAKQIKKQRAAIDEALQVSRNKLQLLHEVPQSEQEEGLLKDVSGQLDAFNQAVSKFNSLQRDASPDEARESLISDLRPAQQKYQKALGQLIQHQVYVGSQTAKAGATLAQRSVLITAIWVGLAVLIGGGWGWTIARSIVLPVRQAKDAAQAISAGDLSWRIDAKGDDELAHMLKAMHEMQGALSLVVQQVGQAANEVADNSSDIANNNQDLSARTARSAASLQNTAASVEQIASNLAGASDLTRKAALIATKACQSASTGGTVVAEVVSTMEDISASSRRIGDIIGVIDGIAFQTNILALNAAVEAARAGEHGKGFAVVASEVRALASRSAQAAKEIKQLIQESTERVQSGTALVNNAGATIRSVVDEVNNMGQLIEEISNSAHEQAAGVGVVNNAMNELDRTTQQNTSLVDALSRSTEELRISSSRLQQAVKFFRVAA</sequence>
<dbReference type="PROSITE" id="PS50111">
    <property type="entry name" value="CHEMOTAXIS_TRANSDUC_2"/>
    <property type="match status" value="1"/>
</dbReference>
<evidence type="ECO:0000256" key="4">
    <source>
        <dbReference type="SAM" id="Phobius"/>
    </source>
</evidence>
<evidence type="ECO:0000256" key="3">
    <source>
        <dbReference type="PROSITE-ProRule" id="PRU00284"/>
    </source>
</evidence>
<dbReference type="PANTHER" id="PTHR43531">
    <property type="entry name" value="PROTEIN ICFG"/>
    <property type="match status" value="1"/>
</dbReference>
<dbReference type="SMART" id="SM00304">
    <property type="entry name" value="HAMP"/>
    <property type="match status" value="1"/>
</dbReference>
<accession>A0ABW7FXE4</accession>
<evidence type="ECO:0000256" key="1">
    <source>
        <dbReference type="ARBA" id="ARBA00022481"/>
    </source>
</evidence>
<dbReference type="PROSITE" id="PS50885">
    <property type="entry name" value="HAMP"/>
    <property type="match status" value="1"/>
</dbReference>
<keyword evidence="4" id="KW-0472">Membrane</keyword>
<dbReference type="InterPro" id="IPR003660">
    <property type="entry name" value="HAMP_dom"/>
</dbReference>
<dbReference type="InterPro" id="IPR024478">
    <property type="entry name" value="HlyB_4HB_MCP"/>
</dbReference>
<dbReference type="InterPro" id="IPR004090">
    <property type="entry name" value="Chemotax_Me-accpt_rcpt"/>
</dbReference>
<dbReference type="SMART" id="SM00283">
    <property type="entry name" value="MA"/>
    <property type="match status" value="1"/>
</dbReference>
<dbReference type="Gene3D" id="1.10.287.950">
    <property type="entry name" value="Methyl-accepting chemotaxis protein"/>
    <property type="match status" value="1"/>
</dbReference>
<dbReference type="PANTHER" id="PTHR43531:SF14">
    <property type="entry name" value="METHYL-ACCEPTING CHEMOTAXIS PROTEIN I-RELATED"/>
    <property type="match status" value="1"/>
</dbReference>
<dbReference type="Pfam" id="PF00672">
    <property type="entry name" value="HAMP"/>
    <property type="match status" value="1"/>
</dbReference>
<comment type="similarity">
    <text evidence="2">Belongs to the methyl-accepting chemotaxis (MCP) protein family.</text>
</comment>
<dbReference type="Pfam" id="PF00015">
    <property type="entry name" value="MCPsignal"/>
    <property type="match status" value="1"/>
</dbReference>
<evidence type="ECO:0000313" key="7">
    <source>
        <dbReference type="EMBL" id="MFG6448987.1"/>
    </source>
</evidence>
<evidence type="ECO:0000256" key="2">
    <source>
        <dbReference type="ARBA" id="ARBA00029447"/>
    </source>
</evidence>
<dbReference type="InterPro" id="IPR051310">
    <property type="entry name" value="MCP_chemotaxis"/>
</dbReference>
<organism evidence="7 8">
    <name type="scientific">Roseateles rivi</name>
    <dbReference type="NCBI Taxonomy" id="3299028"/>
    <lineage>
        <taxon>Bacteria</taxon>
        <taxon>Pseudomonadati</taxon>
        <taxon>Pseudomonadota</taxon>
        <taxon>Betaproteobacteria</taxon>
        <taxon>Burkholderiales</taxon>
        <taxon>Sphaerotilaceae</taxon>
        <taxon>Roseateles</taxon>
    </lineage>
</organism>
<dbReference type="CDD" id="cd06225">
    <property type="entry name" value="HAMP"/>
    <property type="match status" value="1"/>
</dbReference>
<dbReference type="EMBL" id="JBIGHZ010000004">
    <property type="protein sequence ID" value="MFG6448987.1"/>
    <property type="molecule type" value="Genomic_DNA"/>
</dbReference>
<reference evidence="7 8" key="1">
    <citation type="submission" date="2024-08" db="EMBL/GenBank/DDBJ databases">
        <authorList>
            <person name="Lu H."/>
        </authorList>
    </citation>
    <scope>NUCLEOTIDE SEQUENCE [LARGE SCALE GENOMIC DNA]</scope>
    <source>
        <strain evidence="7 8">BYS180W</strain>
    </source>
</reference>
<name>A0ABW7FXE4_9BURK</name>
<keyword evidence="3" id="KW-0807">Transducer</keyword>
<dbReference type="InterPro" id="IPR047347">
    <property type="entry name" value="YvaQ-like_sensor"/>
</dbReference>
<dbReference type="CDD" id="cd19411">
    <property type="entry name" value="MCP2201-like_sensor"/>
    <property type="match status" value="1"/>
</dbReference>